<name>A0A2N9EX41_FAGSY</name>
<gene>
    <name evidence="2" type="ORF">FSB_LOCUS7182</name>
</gene>
<protein>
    <recommendedName>
        <fullName evidence="1">VOC domain-containing protein</fullName>
    </recommendedName>
</protein>
<dbReference type="Gene3D" id="3.10.180.10">
    <property type="entry name" value="2,3-Dihydroxybiphenyl 1,2-Dioxygenase, domain 1"/>
    <property type="match status" value="1"/>
</dbReference>
<dbReference type="CDD" id="cd07246">
    <property type="entry name" value="VOC_like"/>
    <property type="match status" value="1"/>
</dbReference>
<dbReference type="PANTHER" id="PTHR34109:SF1">
    <property type="entry name" value="VOC DOMAIN-CONTAINING PROTEIN"/>
    <property type="match status" value="1"/>
</dbReference>
<dbReference type="PANTHER" id="PTHR34109">
    <property type="entry name" value="BNAUNNG04460D PROTEIN-RELATED"/>
    <property type="match status" value="1"/>
</dbReference>
<evidence type="ECO:0000313" key="2">
    <source>
        <dbReference type="EMBL" id="SPC79300.1"/>
    </source>
</evidence>
<dbReference type="InterPro" id="IPR054575">
    <property type="entry name" value="At5g48480-like_C"/>
</dbReference>
<dbReference type="PROSITE" id="PS51819">
    <property type="entry name" value="VOC"/>
    <property type="match status" value="1"/>
</dbReference>
<accession>A0A2N9EX41</accession>
<dbReference type="Pfam" id="PF22650">
    <property type="entry name" value="At5g48480-like_C"/>
    <property type="match status" value="1"/>
</dbReference>
<reference evidence="2" key="1">
    <citation type="submission" date="2018-02" db="EMBL/GenBank/DDBJ databases">
        <authorList>
            <person name="Cohen D.B."/>
            <person name="Kent A.D."/>
        </authorList>
    </citation>
    <scope>NUCLEOTIDE SEQUENCE</scope>
</reference>
<dbReference type="InterPro" id="IPR054576">
    <property type="entry name" value="At5g48480-like_N"/>
</dbReference>
<dbReference type="InterPro" id="IPR029068">
    <property type="entry name" value="Glyas_Bleomycin-R_OHBP_Dase"/>
</dbReference>
<dbReference type="SUPFAM" id="SSF54593">
    <property type="entry name" value="Glyoxalase/Bleomycin resistance protein/Dihydroxybiphenyl dioxygenase"/>
    <property type="match status" value="1"/>
</dbReference>
<dbReference type="Pfam" id="PF22656">
    <property type="entry name" value="At5g48480-like_N"/>
    <property type="match status" value="1"/>
</dbReference>
<organism evidence="2">
    <name type="scientific">Fagus sylvatica</name>
    <name type="common">Beechnut</name>
    <dbReference type="NCBI Taxonomy" id="28930"/>
    <lineage>
        <taxon>Eukaryota</taxon>
        <taxon>Viridiplantae</taxon>
        <taxon>Streptophyta</taxon>
        <taxon>Embryophyta</taxon>
        <taxon>Tracheophyta</taxon>
        <taxon>Spermatophyta</taxon>
        <taxon>Magnoliopsida</taxon>
        <taxon>eudicotyledons</taxon>
        <taxon>Gunneridae</taxon>
        <taxon>Pentapetalae</taxon>
        <taxon>rosids</taxon>
        <taxon>fabids</taxon>
        <taxon>Fagales</taxon>
        <taxon>Fagaceae</taxon>
        <taxon>Fagus</taxon>
    </lineage>
</organism>
<dbReference type="AlphaFoldDB" id="A0A2N9EX41"/>
<proteinExistence type="predicted"/>
<feature type="domain" description="VOC" evidence="1">
    <location>
        <begin position="27"/>
        <end position="156"/>
    </location>
</feature>
<evidence type="ECO:0000259" key="1">
    <source>
        <dbReference type="PROSITE" id="PS51819"/>
    </source>
</evidence>
<dbReference type="InterPro" id="IPR037523">
    <property type="entry name" value="VOC_core"/>
</dbReference>
<dbReference type="EMBL" id="OIVN01000380">
    <property type="protein sequence ID" value="SPC79300.1"/>
    <property type="molecule type" value="Genomic_DNA"/>
</dbReference>
<sequence>MAQPEVQNGVEAEKAGAGTEAVVKFSALKPQLLVEAPKAKDAVLFYKAAFGAEELGRTLHPKRKADQELPLILSAQLNIAGSTILVSDLADPTETPSKSEGSGIVLWLETDDVEGGVSKAVSAGGVAVGEIAEGEGGERVGKVKDPYGLVWSICSPPKKCIDVDA</sequence>